<protein>
    <recommendedName>
        <fullName evidence="10">Myosin tail domain-containing protein</fullName>
    </recommendedName>
</protein>
<dbReference type="GO" id="GO:0016459">
    <property type="term" value="C:myosin complex"/>
    <property type="evidence" value="ECO:0007669"/>
    <property type="project" value="UniProtKB-KW"/>
</dbReference>
<keyword evidence="6" id="KW-0505">Motor protein</keyword>
<dbReference type="InterPro" id="IPR002928">
    <property type="entry name" value="Myosin_tail"/>
</dbReference>
<feature type="region of interest" description="Disordered" evidence="9">
    <location>
        <begin position="348"/>
        <end position="377"/>
    </location>
</feature>
<dbReference type="EMBL" id="VHII01000021">
    <property type="protein sequence ID" value="KAF1374269.1"/>
    <property type="molecule type" value="Genomic_DNA"/>
</dbReference>
<dbReference type="Gene3D" id="6.10.250.2420">
    <property type="match status" value="1"/>
</dbReference>
<feature type="coiled-coil region" evidence="8">
    <location>
        <begin position="91"/>
        <end position="139"/>
    </location>
</feature>
<dbReference type="Gene3D" id="1.20.5.370">
    <property type="match status" value="3"/>
</dbReference>
<dbReference type="InterPro" id="IPR014751">
    <property type="entry name" value="XRCC4-like_C"/>
</dbReference>
<evidence type="ECO:0000256" key="3">
    <source>
        <dbReference type="ARBA" id="ARBA00022490"/>
    </source>
</evidence>
<organism evidence="11 12">
    <name type="scientific">Perca fluviatilis</name>
    <name type="common">European perch</name>
    <dbReference type="NCBI Taxonomy" id="8168"/>
    <lineage>
        <taxon>Eukaryota</taxon>
        <taxon>Metazoa</taxon>
        <taxon>Chordata</taxon>
        <taxon>Craniata</taxon>
        <taxon>Vertebrata</taxon>
        <taxon>Euteleostomi</taxon>
        <taxon>Actinopterygii</taxon>
        <taxon>Neopterygii</taxon>
        <taxon>Teleostei</taxon>
        <taxon>Neoteleostei</taxon>
        <taxon>Acanthomorphata</taxon>
        <taxon>Eupercaria</taxon>
        <taxon>Perciformes</taxon>
        <taxon>Percoidei</taxon>
        <taxon>Percidae</taxon>
        <taxon>Percinae</taxon>
        <taxon>Perca</taxon>
    </lineage>
</organism>
<evidence type="ECO:0000313" key="11">
    <source>
        <dbReference type="EMBL" id="KAF1374269.1"/>
    </source>
</evidence>
<accession>A0A6A5E7N7</accession>
<feature type="compositionally biased region" description="Basic and acidic residues" evidence="9">
    <location>
        <begin position="366"/>
        <end position="377"/>
    </location>
</feature>
<keyword evidence="5" id="KW-0518">Myosin</keyword>
<evidence type="ECO:0000256" key="1">
    <source>
        <dbReference type="ARBA" id="ARBA00004657"/>
    </source>
</evidence>
<keyword evidence="7" id="KW-0514">Muscle protein</keyword>
<feature type="coiled-coil region" evidence="8">
    <location>
        <begin position="175"/>
        <end position="251"/>
    </location>
</feature>
<dbReference type="FunFam" id="1.20.5.370:FF:000010">
    <property type="entry name" value="Myosin heavy chain, isoform G"/>
    <property type="match status" value="1"/>
</dbReference>
<gene>
    <name evidence="11" type="ORF">PFLUV_G00248190</name>
</gene>
<evidence type="ECO:0000256" key="4">
    <source>
        <dbReference type="ARBA" id="ARBA00023054"/>
    </source>
</evidence>
<keyword evidence="3" id="KW-0963">Cytoplasm</keyword>
<proteinExistence type="predicted"/>
<name>A0A6A5E7N7_PERFL</name>
<evidence type="ECO:0000256" key="6">
    <source>
        <dbReference type="ARBA" id="ARBA00023175"/>
    </source>
</evidence>
<evidence type="ECO:0000256" key="9">
    <source>
        <dbReference type="SAM" id="MobiDB-lite"/>
    </source>
</evidence>
<sequence length="377" mass="43628">MAKPSVSWRRLRNKVRRGRLLKIQAALGGDEVALEHKESKSLRIQLELAQVKGEVDRRLAEKDEEVEQMKPNHQRIVETMQSALDDETRSRSDAMRIRKNMETDLNEMEVQLSHVNQQAAEAQKQLRNMQAHLKKQTLQLDEVLWSQEDLKEQAAVVERRSSLMQAENTSLLNSKTKLDADVSQLQVQVEDAIQEARSAEEKAKKAITDAAVMAEELKKEQDSSSHLERMKKKLEVSVKELQHRLDEAENLALKGGKKQLYKLEARAQVESEQRRAVDSIKGIRKYERRVKELTYQTEEDKKTVLRLQDLVDKLQVKVKLYKRQNEEAEEKTNAHLAKLRKVQHELEEAQERANISESQVNKMRAKSREFGKAAESE</sequence>
<evidence type="ECO:0000259" key="10">
    <source>
        <dbReference type="Pfam" id="PF01576"/>
    </source>
</evidence>
<evidence type="ECO:0000313" key="12">
    <source>
        <dbReference type="Proteomes" id="UP000465112"/>
    </source>
</evidence>
<dbReference type="AlphaFoldDB" id="A0A6A5E7N7"/>
<evidence type="ECO:0000256" key="8">
    <source>
        <dbReference type="SAM" id="Coils"/>
    </source>
</evidence>
<dbReference type="PANTHER" id="PTHR46349:SF6">
    <property type="entry name" value="MYOSIN-6-LIKE"/>
    <property type="match status" value="1"/>
</dbReference>
<dbReference type="PANTHER" id="PTHR46349">
    <property type="entry name" value="CINGULIN-LIKE PROTEIN 1-RELATED"/>
    <property type="match status" value="1"/>
</dbReference>
<comment type="subcellular location">
    <subcellularLocation>
        <location evidence="1">Cytoplasm</location>
        <location evidence="1">Myofibril</location>
    </subcellularLocation>
</comment>
<evidence type="ECO:0000256" key="2">
    <source>
        <dbReference type="ARBA" id="ARBA00022433"/>
    </source>
</evidence>
<dbReference type="Pfam" id="PF01576">
    <property type="entry name" value="Myosin_tail_1"/>
    <property type="match status" value="1"/>
</dbReference>
<feature type="domain" description="Myosin tail" evidence="10">
    <location>
        <begin position="166"/>
        <end position="366"/>
    </location>
</feature>
<evidence type="ECO:0000256" key="7">
    <source>
        <dbReference type="ARBA" id="ARBA00023179"/>
    </source>
</evidence>
<dbReference type="Proteomes" id="UP000465112">
    <property type="component" value="Chromosome 21"/>
</dbReference>
<keyword evidence="2" id="KW-0787">Thick filament</keyword>
<comment type="caution">
    <text evidence="11">The sequence shown here is derived from an EMBL/GenBank/DDBJ whole genome shotgun (WGS) entry which is preliminary data.</text>
</comment>
<keyword evidence="4 8" id="KW-0175">Coiled coil</keyword>
<keyword evidence="12" id="KW-1185">Reference proteome</keyword>
<reference evidence="11 12" key="1">
    <citation type="submission" date="2019-06" db="EMBL/GenBank/DDBJ databases">
        <title>A chromosome-scale genome assembly of the European perch, Perca fluviatilis.</title>
        <authorList>
            <person name="Roques C."/>
            <person name="Zahm M."/>
            <person name="Cabau C."/>
            <person name="Klopp C."/>
            <person name="Bouchez O."/>
            <person name="Donnadieu C."/>
            <person name="Kuhl H."/>
            <person name="Gislard M."/>
            <person name="Guendouz S."/>
            <person name="Journot L."/>
            <person name="Haffray P."/>
            <person name="Bestin A."/>
            <person name="Morvezen R."/>
            <person name="Feron R."/>
            <person name="Wen M."/>
            <person name="Jouanno E."/>
            <person name="Herpin A."/>
            <person name="Schartl M."/>
            <person name="Postlethwait J."/>
            <person name="Schaerlinger B."/>
            <person name="Chardard D."/>
            <person name="Lecocq T."/>
            <person name="Poncet C."/>
            <person name="Jaffrelo L."/>
            <person name="Lampietro C."/>
            <person name="Guiguen Y."/>
        </authorList>
    </citation>
    <scope>NUCLEOTIDE SEQUENCE [LARGE SCALE GENOMIC DNA]</scope>
    <source>
        <tissue evidence="11">Blood</tissue>
    </source>
</reference>
<evidence type="ECO:0000256" key="5">
    <source>
        <dbReference type="ARBA" id="ARBA00023123"/>
    </source>
</evidence>